<organism evidence="1">
    <name type="scientific">Cacopsylla melanoneura</name>
    <dbReference type="NCBI Taxonomy" id="428564"/>
    <lineage>
        <taxon>Eukaryota</taxon>
        <taxon>Metazoa</taxon>
        <taxon>Ecdysozoa</taxon>
        <taxon>Arthropoda</taxon>
        <taxon>Hexapoda</taxon>
        <taxon>Insecta</taxon>
        <taxon>Pterygota</taxon>
        <taxon>Neoptera</taxon>
        <taxon>Paraneoptera</taxon>
        <taxon>Hemiptera</taxon>
        <taxon>Sternorrhyncha</taxon>
        <taxon>Psylloidea</taxon>
        <taxon>Psyllidae</taxon>
        <taxon>Psyllinae</taxon>
        <taxon>Cacopsylla</taxon>
    </lineage>
</organism>
<dbReference type="EMBL" id="HBUF01113147">
    <property type="protein sequence ID" value="CAG6640645.1"/>
    <property type="molecule type" value="Transcribed_RNA"/>
</dbReference>
<accession>A0A8D8QY45</accession>
<dbReference type="EMBL" id="HBUF01113146">
    <property type="protein sequence ID" value="CAG6640644.1"/>
    <property type="molecule type" value="Transcribed_RNA"/>
</dbReference>
<sequence>MSPRINSNGWAWSDRYGSGWRRLGLLSVDRISLWIGHPVESLDNLLAGTRIADHCTEGLNPQCHPVQCSLHLPFFAQVVDDIFKNYFHFVTLHMLKLDQYTFRHLKSSRVCDGHVVEFNAVFDKFVVFCIGKEVIHHCQAMQHVLC</sequence>
<proteinExistence type="predicted"/>
<reference evidence="1" key="1">
    <citation type="submission" date="2021-05" db="EMBL/GenBank/DDBJ databases">
        <authorList>
            <person name="Alioto T."/>
            <person name="Alioto T."/>
            <person name="Gomez Garrido J."/>
        </authorList>
    </citation>
    <scope>NUCLEOTIDE SEQUENCE</scope>
</reference>
<name>A0A8D8QY45_9HEMI</name>
<protein>
    <submittedName>
        <fullName evidence="1">Uncharacterized protein</fullName>
    </submittedName>
</protein>
<evidence type="ECO:0000313" key="1">
    <source>
        <dbReference type="EMBL" id="CAG6640645.1"/>
    </source>
</evidence>
<dbReference type="AlphaFoldDB" id="A0A8D8QY45"/>
<dbReference type="EMBL" id="HBUF01113148">
    <property type="protein sequence ID" value="CAG6640647.1"/>
    <property type="molecule type" value="Transcribed_RNA"/>
</dbReference>